<accession>A0ABY7IYJ9</accession>
<evidence type="ECO:0000313" key="2">
    <source>
        <dbReference type="Proteomes" id="UP001210169"/>
    </source>
</evidence>
<sequence length="42" mass="4489">MIVLPDRNFAGQTLVTAITGADAQLLVRGQERPPPVRPVPPP</sequence>
<name>A0ABY7IYJ9_STRNI</name>
<protein>
    <submittedName>
        <fullName evidence="1">Uncharacterized protein</fullName>
    </submittedName>
</protein>
<reference evidence="1 2" key="1">
    <citation type="submission" date="2022-12" db="EMBL/GenBank/DDBJ databases">
        <authorList>
            <person name="Ruckert C."/>
            <person name="Busche T."/>
            <person name="Kalinowski J."/>
            <person name="Wittmann C."/>
        </authorList>
    </citation>
    <scope>NUCLEOTIDE SEQUENCE [LARGE SCALE GENOMIC DNA]</scope>
    <source>
        <strain evidence="1 2">DSM 40276</strain>
    </source>
</reference>
<dbReference type="RefSeq" id="WP_277410967.1">
    <property type="nucleotide sequence ID" value="NZ_CP114203.1"/>
</dbReference>
<dbReference type="Proteomes" id="UP001210169">
    <property type="component" value="Chromosome"/>
</dbReference>
<dbReference type="EMBL" id="CP114203">
    <property type="protein sequence ID" value="WAU03760.1"/>
    <property type="molecule type" value="Genomic_DNA"/>
</dbReference>
<gene>
    <name evidence="1" type="ORF">STRNI_001938</name>
</gene>
<organism evidence="1 2">
    <name type="scientific">Streptomyces nigrescens</name>
    <dbReference type="NCBI Taxonomy" id="1920"/>
    <lineage>
        <taxon>Bacteria</taxon>
        <taxon>Bacillati</taxon>
        <taxon>Actinomycetota</taxon>
        <taxon>Actinomycetes</taxon>
        <taxon>Kitasatosporales</taxon>
        <taxon>Streptomycetaceae</taxon>
        <taxon>Streptomyces</taxon>
    </lineage>
</organism>
<keyword evidence="2" id="KW-1185">Reference proteome</keyword>
<dbReference type="GeneID" id="301331128"/>
<proteinExistence type="predicted"/>
<evidence type="ECO:0000313" key="1">
    <source>
        <dbReference type="EMBL" id="WAU03760.1"/>
    </source>
</evidence>